<dbReference type="GO" id="GO:0030788">
    <property type="term" value="F:precorrin-2 C20-methyltransferase activity"/>
    <property type="evidence" value="ECO:0007669"/>
    <property type="project" value="InterPro"/>
</dbReference>
<dbReference type="SUPFAM" id="SSF53790">
    <property type="entry name" value="Tetrapyrrole methylase"/>
    <property type="match status" value="1"/>
</dbReference>
<keyword evidence="3" id="KW-0169">Cobalamin biosynthesis</keyword>
<proteinExistence type="inferred from homology"/>
<dbReference type="InterPro" id="IPR000878">
    <property type="entry name" value="4pyrrol_Mease"/>
</dbReference>
<evidence type="ECO:0000256" key="6">
    <source>
        <dbReference type="ARBA" id="ARBA00022691"/>
    </source>
</evidence>
<dbReference type="RefSeq" id="WP_118991013.1">
    <property type="nucleotide sequence ID" value="NZ_CP023434.1"/>
</dbReference>
<dbReference type="UniPathway" id="UPA00148"/>
<comment type="pathway">
    <text evidence="1">Cofactor biosynthesis; adenosylcobalamin biosynthesis.</text>
</comment>
<evidence type="ECO:0000256" key="1">
    <source>
        <dbReference type="ARBA" id="ARBA00004953"/>
    </source>
</evidence>
<evidence type="ECO:0000313" key="9">
    <source>
        <dbReference type="EMBL" id="AXY26117.1"/>
    </source>
</evidence>
<evidence type="ECO:0000256" key="3">
    <source>
        <dbReference type="ARBA" id="ARBA00022573"/>
    </source>
</evidence>
<dbReference type="PIRSF" id="PIRSF036427">
    <property type="entry name" value="Precrrn-2_mtase"/>
    <property type="match status" value="1"/>
</dbReference>
<evidence type="ECO:0000256" key="5">
    <source>
        <dbReference type="ARBA" id="ARBA00022679"/>
    </source>
</evidence>
<dbReference type="OrthoDB" id="9804789at2"/>
<keyword evidence="10" id="KW-1185">Reference proteome</keyword>
<keyword evidence="5 9" id="KW-0808">Transferase</keyword>
<dbReference type="GO" id="GO:0009236">
    <property type="term" value="P:cobalamin biosynthetic process"/>
    <property type="evidence" value="ECO:0007669"/>
    <property type="project" value="UniProtKB-UniRule"/>
</dbReference>
<evidence type="ECO:0000256" key="2">
    <source>
        <dbReference type="ARBA" id="ARBA00005879"/>
    </source>
</evidence>
<organism evidence="9 10">
    <name type="scientific">Suicoccus acidiformans</name>
    <dbReference type="NCBI Taxonomy" id="2036206"/>
    <lineage>
        <taxon>Bacteria</taxon>
        <taxon>Bacillati</taxon>
        <taxon>Bacillota</taxon>
        <taxon>Bacilli</taxon>
        <taxon>Lactobacillales</taxon>
        <taxon>Aerococcaceae</taxon>
        <taxon>Suicoccus</taxon>
    </lineage>
</organism>
<evidence type="ECO:0000313" key="10">
    <source>
        <dbReference type="Proteomes" id="UP000263232"/>
    </source>
</evidence>
<sequence>MGKFYGIGVGPGDSSLITVKATEVLTQMDVIYCPTMFDNKDSLAYEIAKPYIQEDTIVKQHIFRAKDEESNEPFWQATAEEVAKDLDQGLNVGFITLGDPSTYSTYSYILHRLDEAYDVETIAGITSYNQIAATLNQSLALDTEAFCVVPATADEAIINNALEHYDTVVFLKIKNHLNKIFRALDATNRRADGVIISQVSQEKEKIIDDLTEFDISQRLSYFTTMIVSKQKGRY</sequence>
<dbReference type="InterPro" id="IPR014776">
    <property type="entry name" value="4pyrrole_Mease_sub2"/>
</dbReference>
<dbReference type="PANTHER" id="PTHR43467:SF2">
    <property type="entry name" value="COBALT-PRECORRIN-2 C(20)-METHYLTRANSFERASE"/>
    <property type="match status" value="1"/>
</dbReference>
<dbReference type="Pfam" id="PF00590">
    <property type="entry name" value="TP_methylase"/>
    <property type="match status" value="1"/>
</dbReference>
<dbReference type="GO" id="GO:0032259">
    <property type="term" value="P:methylation"/>
    <property type="evidence" value="ECO:0007669"/>
    <property type="project" value="UniProtKB-KW"/>
</dbReference>
<reference evidence="9 10" key="1">
    <citation type="submission" date="2017-09" db="EMBL/GenBank/DDBJ databases">
        <title>Complete genome sequence of Oxytococcus suis strain ZY16052.</title>
        <authorList>
            <person name="Li F."/>
        </authorList>
    </citation>
    <scope>NUCLEOTIDE SEQUENCE [LARGE SCALE GENOMIC DNA]</scope>
    <source>
        <strain evidence="9 10">ZY16052</strain>
    </source>
</reference>
<evidence type="ECO:0000259" key="8">
    <source>
        <dbReference type="Pfam" id="PF00590"/>
    </source>
</evidence>
<comment type="similarity">
    <text evidence="2 7">Belongs to the precorrin methyltransferase family.</text>
</comment>
<evidence type="ECO:0000256" key="7">
    <source>
        <dbReference type="PIRNR" id="PIRNR036427"/>
    </source>
</evidence>
<dbReference type="Proteomes" id="UP000263232">
    <property type="component" value="Chromosome"/>
</dbReference>
<dbReference type="EMBL" id="CP023434">
    <property type="protein sequence ID" value="AXY26117.1"/>
    <property type="molecule type" value="Genomic_DNA"/>
</dbReference>
<gene>
    <name evidence="9" type="primary">cobI</name>
    <name evidence="9" type="ORF">CL176_08955</name>
</gene>
<dbReference type="InterPro" id="IPR012382">
    <property type="entry name" value="CobI/CbiL"/>
</dbReference>
<name>A0A347WM10_9LACT</name>
<dbReference type="InterPro" id="IPR014777">
    <property type="entry name" value="4pyrrole_Mease_sub1"/>
</dbReference>
<feature type="domain" description="Tetrapyrrole methylase" evidence="8">
    <location>
        <begin position="3"/>
        <end position="208"/>
    </location>
</feature>
<keyword evidence="6" id="KW-0949">S-adenosyl-L-methionine</keyword>
<dbReference type="PANTHER" id="PTHR43467">
    <property type="entry name" value="COBALT-PRECORRIN-2 C(20)-METHYLTRANSFERASE"/>
    <property type="match status" value="1"/>
</dbReference>
<dbReference type="InterPro" id="IPR006364">
    <property type="entry name" value="CobI/CbiL/CobIJ_dom"/>
</dbReference>
<dbReference type="KEGG" id="abae:CL176_08955"/>
<dbReference type="InterPro" id="IPR035996">
    <property type="entry name" value="4pyrrol_Methylase_sf"/>
</dbReference>
<accession>A0A347WM10</accession>
<dbReference type="Gene3D" id="3.40.1010.10">
    <property type="entry name" value="Cobalt-precorrin-4 Transmethylase, Domain 1"/>
    <property type="match status" value="1"/>
</dbReference>
<protein>
    <submittedName>
        <fullName evidence="9">Precorrin-2 C(20)-methyltransferase</fullName>
    </submittedName>
</protein>
<dbReference type="AlphaFoldDB" id="A0A347WM10"/>
<dbReference type="CDD" id="cd11645">
    <property type="entry name" value="Precorrin_2_C20_MT"/>
    <property type="match status" value="1"/>
</dbReference>
<evidence type="ECO:0000256" key="4">
    <source>
        <dbReference type="ARBA" id="ARBA00022603"/>
    </source>
</evidence>
<dbReference type="NCBIfam" id="TIGR01467">
    <property type="entry name" value="cobI_cbiL"/>
    <property type="match status" value="1"/>
</dbReference>
<dbReference type="Gene3D" id="3.30.950.10">
    <property type="entry name" value="Methyltransferase, Cobalt-precorrin-4 Transmethylase, Domain 2"/>
    <property type="match status" value="1"/>
</dbReference>
<keyword evidence="4 9" id="KW-0489">Methyltransferase</keyword>